<evidence type="ECO:0000256" key="1">
    <source>
        <dbReference type="SAM" id="Phobius"/>
    </source>
</evidence>
<keyword evidence="1" id="KW-0812">Transmembrane</keyword>
<sequence length="141" mass="16055">MKSSHVQFPCIWICYSSQGLRLKVPLSAPSPRPKRHPNPTCCMSCTSNKRHQYRPGATRTTQTISSDRLDEANTQDLATWTCLGIRHCFEIQVRRKRGMDAKNISSAVPIFFFSLSTLSCQVSAVQFIFISFRFFWAGPFS</sequence>
<keyword evidence="1" id="KW-0472">Membrane</keyword>
<gene>
    <name evidence="2" type="ORF">JI435_400800</name>
</gene>
<name>A0A7U2HT94_PHANO</name>
<dbReference type="AlphaFoldDB" id="A0A7U2HT94"/>
<dbReference type="Proteomes" id="UP000663193">
    <property type="component" value="Chromosome 1"/>
</dbReference>
<accession>A0A7U2HT94</accession>
<reference evidence="3" key="1">
    <citation type="journal article" date="2021" name="BMC Genomics">
        <title>Chromosome-level genome assembly and manually-curated proteome of model necrotroph Parastagonospora nodorum Sn15 reveals a genome-wide trove of candidate effector homologs, and redundancy of virulence-related functions within an accessory chromosome.</title>
        <authorList>
            <person name="Bertazzoni S."/>
            <person name="Jones D.A.B."/>
            <person name="Phan H.T."/>
            <person name="Tan K.-C."/>
            <person name="Hane J.K."/>
        </authorList>
    </citation>
    <scope>NUCLEOTIDE SEQUENCE [LARGE SCALE GENOMIC DNA]</scope>
    <source>
        <strain evidence="3">SN15 / ATCC MYA-4574 / FGSC 10173)</strain>
    </source>
</reference>
<keyword evidence="1" id="KW-1133">Transmembrane helix</keyword>
<dbReference type="EMBL" id="CP069023">
    <property type="protein sequence ID" value="QRC90960.1"/>
    <property type="molecule type" value="Genomic_DNA"/>
</dbReference>
<evidence type="ECO:0000313" key="3">
    <source>
        <dbReference type="Proteomes" id="UP000663193"/>
    </source>
</evidence>
<dbReference type="VEuPathDB" id="FungiDB:JI435_400800"/>
<keyword evidence="3" id="KW-1185">Reference proteome</keyword>
<feature type="transmembrane region" description="Helical" evidence="1">
    <location>
        <begin position="104"/>
        <end position="136"/>
    </location>
</feature>
<proteinExistence type="predicted"/>
<evidence type="ECO:0000313" key="2">
    <source>
        <dbReference type="EMBL" id="QRC90960.1"/>
    </source>
</evidence>
<protein>
    <submittedName>
        <fullName evidence="2">Uncharacterized protein</fullName>
    </submittedName>
</protein>
<organism evidence="2 3">
    <name type="scientific">Phaeosphaeria nodorum (strain SN15 / ATCC MYA-4574 / FGSC 10173)</name>
    <name type="common">Glume blotch fungus</name>
    <name type="synonym">Parastagonospora nodorum</name>
    <dbReference type="NCBI Taxonomy" id="321614"/>
    <lineage>
        <taxon>Eukaryota</taxon>
        <taxon>Fungi</taxon>
        <taxon>Dikarya</taxon>
        <taxon>Ascomycota</taxon>
        <taxon>Pezizomycotina</taxon>
        <taxon>Dothideomycetes</taxon>
        <taxon>Pleosporomycetidae</taxon>
        <taxon>Pleosporales</taxon>
        <taxon>Pleosporineae</taxon>
        <taxon>Phaeosphaeriaceae</taxon>
        <taxon>Parastagonospora</taxon>
    </lineage>
</organism>